<evidence type="ECO:0000256" key="2">
    <source>
        <dbReference type="ARBA" id="ARBA00022679"/>
    </source>
</evidence>
<dbReference type="AlphaFoldDB" id="A0A6A6C8K8"/>
<accession>A0A6A6C8K8</accession>
<dbReference type="GO" id="GO:0008168">
    <property type="term" value="F:methyltransferase activity"/>
    <property type="evidence" value="ECO:0007669"/>
    <property type="project" value="UniProtKB-KW"/>
</dbReference>
<dbReference type="EMBL" id="ML993613">
    <property type="protein sequence ID" value="KAF2162570.1"/>
    <property type="molecule type" value="Genomic_DNA"/>
</dbReference>
<proteinExistence type="predicted"/>
<dbReference type="GO" id="GO:0032259">
    <property type="term" value="P:methylation"/>
    <property type="evidence" value="ECO:0007669"/>
    <property type="project" value="UniProtKB-KW"/>
</dbReference>
<evidence type="ECO:0000313" key="7">
    <source>
        <dbReference type="Proteomes" id="UP000799537"/>
    </source>
</evidence>
<evidence type="ECO:0000256" key="1">
    <source>
        <dbReference type="ARBA" id="ARBA00022603"/>
    </source>
</evidence>
<dbReference type="SUPFAM" id="SSF53335">
    <property type="entry name" value="S-adenosyl-L-methionine-dependent methyltransferases"/>
    <property type="match status" value="1"/>
</dbReference>
<dbReference type="Gene3D" id="3.40.50.150">
    <property type="entry name" value="Vaccinia Virus protein VP39"/>
    <property type="match status" value="1"/>
</dbReference>
<dbReference type="Pfam" id="PF13649">
    <property type="entry name" value="Methyltransf_25"/>
    <property type="match status" value="1"/>
</dbReference>
<dbReference type="RefSeq" id="XP_033663459.1">
    <property type="nucleotide sequence ID" value="XM_033813875.1"/>
</dbReference>
<dbReference type="InterPro" id="IPR029063">
    <property type="entry name" value="SAM-dependent_MTases_sf"/>
</dbReference>
<reference evidence="6" key="1">
    <citation type="journal article" date="2020" name="Stud. Mycol.">
        <title>101 Dothideomycetes genomes: a test case for predicting lifestyles and emergence of pathogens.</title>
        <authorList>
            <person name="Haridas S."/>
            <person name="Albert R."/>
            <person name="Binder M."/>
            <person name="Bloem J."/>
            <person name="Labutti K."/>
            <person name="Salamov A."/>
            <person name="Andreopoulos B."/>
            <person name="Baker S."/>
            <person name="Barry K."/>
            <person name="Bills G."/>
            <person name="Bluhm B."/>
            <person name="Cannon C."/>
            <person name="Castanera R."/>
            <person name="Culley D."/>
            <person name="Daum C."/>
            <person name="Ezra D."/>
            <person name="Gonzalez J."/>
            <person name="Henrissat B."/>
            <person name="Kuo A."/>
            <person name="Liang C."/>
            <person name="Lipzen A."/>
            <person name="Lutzoni F."/>
            <person name="Magnuson J."/>
            <person name="Mondo S."/>
            <person name="Nolan M."/>
            <person name="Ohm R."/>
            <person name="Pangilinan J."/>
            <person name="Park H.-J."/>
            <person name="Ramirez L."/>
            <person name="Alfaro M."/>
            <person name="Sun H."/>
            <person name="Tritt A."/>
            <person name="Yoshinaga Y."/>
            <person name="Zwiers L.-H."/>
            <person name="Turgeon B."/>
            <person name="Goodwin S."/>
            <person name="Spatafora J."/>
            <person name="Crous P."/>
            <person name="Grigoriev I."/>
        </authorList>
    </citation>
    <scope>NUCLEOTIDE SEQUENCE</scope>
    <source>
        <strain evidence="6">ATCC 36951</strain>
    </source>
</reference>
<evidence type="ECO:0000313" key="6">
    <source>
        <dbReference type="EMBL" id="KAF2162570.1"/>
    </source>
</evidence>
<dbReference type="OrthoDB" id="3640033at2759"/>
<name>A0A6A6C8K8_ZASCE</name>
<dbReference type="PANTHER" id="PTHR43667">
    <property type="entry name" value="CYCLOPROPANE-FATTY-ACYL-PHOSPHOLIPID SYNTHASE"/>
    <property type="match status" value="1"/>
</dbReference>
<evidence type="ECO:0000259" key="5">
    <source>
        <dbReference type="Pfam" id="PF13649"/>
    </source>
</evidence>
<dbReference type="InterPro" id="IPR050723">
    <property type="entry name" value="CFA/CMAS"/>
</dbReference>
<dbReference type="GeneID" id="54567147"/>
<keyword evidence="4" id="KW-0443">Lipid metabolism</keyword>
<gene>
    <name evidence="6" type="ORF">M409DRAFT_58308</name>
</gene>
<dbReference type="Proteomes" id="UP000799537">
    <property type="component" value="Unassembled WGS sequence"/>
</dbReference>
<protein>
    <recommendedName>
        <fullName evidence="5">Methyltransferase domain-containing protein</fullName>
    </recommendedName>
</protein>
<dbReference type="GO" id="GO:0006629">
    <property type="term" value="P:lipid metabolic process"/>
    <property type="evidence" value="ECO:0007669"/>
    <property type="project" value="UniProtKB-KW"/>
</dbReference>
<dbReference type="CDD" id="cd02440">
    <property type="entry name" value="AdoMet_MTases"/>
    <property type="match status" value="1"/>
</dbReference>
<dbReference type="InterPro" id="IPR041698">
    <property type="entry name" value="Methyltransf_25"/>
</dbReference>
<keyword evidence="2" id="KW-0808">Transferase</keyword>
<keyword evidence="7" id="KW-1185">Reference proteome</keyword>
<sequence>MATNTSPQENSQMSPAFNTSLGHTYETFFGHDAGLLKFLDLLLTHLPPASRVLDIGCGTGNPVASTLSAASHRVTGIDISEEMVRLSRKAVPEGVFEMADMQRYQPDGEVGAVLAILSLFPLGREAIEAQVGRWRSWVPVGGLLGVGTIAAEDVDVEGKGGEFDADGGCARGIQVRFMGADVEIDLFTRSGWERLLEREGFEVLADLTELHVPPREANSDEEVHWFFAARRVR</sequence>
<organism evidence="6 7">
    <name type="scientific">Zasmidium cellare ATCC 36951</name>
    <dbReference type="NCBI Taxonomy" id="1080233"/>
    <lineage>
        <taxon>Eukaryota</taxon>
        <taxon>Fungi</taxon>
        <taxon>Dikarya</taxon>
        <taxon>Ascomycota</taxon>
        <taxon>Pezizomycotina</taxon>
        <taxon>Dothideomycetes</taxon>
        <taxon>Dothideomycetidae</taxon>
        <taxon>Mycosphaerellales</taxon>
        <taxon>Mycosphaerellaceae</taxon>
        <taxon>Zasmidium</taxon>
    </lineage>
</organism>
<evidence type="ECO:0000256" key="4">
    <source>
        <dbReference type="ARBA" id="ARBA00023098"/>
    </source>
</evidence>
<keyword evidence="1" id="KW-0489">Methyltransferase</keyword>
<feature type="domain" description="Methyltransferase" evidence="5">
    <location>
        <begin position="52"/>
        <end position="138"/>
    </location>
</feature>
<evidence type="ECO:0000256" key="3">
    <source>
        <dbReference type="ARBA" id="ARBA00022691"/>
    </source>
</evidence>
<keyword evidence="3" id="KW-0949">S-adenosyl-L-methionine</keyword>
<dbReference type="PANTHER" id="PTHR43667:SF1">
    <property type="entry name" value="CYCLOPROPANE-FATTY-ACYL-PHOSPHOLIPID SYNTHASE"/>
    <property type="match status" value="1"/>
</dbReference>